<feature type="chain" id="PRO_5032934371" description="DUF4627 domain-containing protein" evidence="1">
    <location>
        <begin position="26"/>
        <end position="507"/>
    </location>
</feature>
<dbReference type="Pfam" id="PF13149">
    <property type="entry name" value="Mfa_like_1"/>
    <property type="match status" value="1"/>
</dbReference>
<protein>
    <recommendedName>
        <fullName evidence="4">DUF4627 domain-containing protein</fullName>
    </recommendedName>
</protein>
<dbReference type="InterPro" id="IPR025049">
    <property type="entry name" value="Mfa-like_1"/>
</dbReference>
<dbReference type="InterPro" id="IPR042278">
    <property type="entry name" value="Mfa-like_1_N"/>
</dbReference>
<proteinExistence type="predicted"/>
<dbReference type="EMBL" id="JACIER010000004">
    <property type="protein sequence ID" value="MBB4043648.1"/>
    <property type="molecule type" value="Genomic_DNA"/>
</dbReference>
<comment type="caution">
    <text evidence="2">The sequence shown here is derived from an EMBL/GenBank/DDBJ whole genome shotgun (WGS) entry which is preliminary data.</text>
</comment>
<dbReference type="Gene3D" id="2.60.40.2620">
    <property type="entry name" value="Fimbrillin-like"/>
    <property type="match status" value="1"/>
</dbReference>
<keyword evidence="3" id="KW-1185">Reference proteome</keyword>
<evidence type="ECO:0000313" key="3">
    <source>
        <dbReference type="Proteomes" id="UP000560658"/>
    </source>
</evidence>
<dbReference type="PROSITE" id="PS51257">
    <property type="entry name" value="PROKAR_LIPOPROTEIN"/>
    <property type="match status" value="1"/>
</dbReference>
<evidence type="ECO:0008006" key="4">
    <source>
        <dbReference type="Google" id="ProtNLM"/>
    </source>
</evidence>
<reference evidence="2" key="1">
    <citation type="submission" date="2020-08" db="EMBL/GenBank/DDBJ databases">
        <title>Genomic Encyclopedia of Type Strains, Phase IV (KMG-IV): sequencing the most valuable type-strain genomes for metagenomic binning, comparative biology and taxonomic classification.</title>
        <authorList>
            <person name="Goeker M."/>
        </authorList>
    </citation>
    <scope>NUCLEOTIDE SEQUENCE [LARGE SCALE GENOMIC DNA]</scope>
    <source>
        <strain evidence="2">DSM 105720</strain>
    </source>
</reference>
<evidence type="ECO:0000313" key="2">
    <source>
        <dbReference type="EMBL" id="MBB4043648.1"/>
    </source>
</evidence>
<dbReference type="Gene3D" id="2.60.40.2630">
    <property type="match status" value="1"/>
</dbReference>
<organism evidence="2 3">
    <name type="scientific">Bacteroides reticulotermitis</name>
    <dbReference type="NCBI Taxonomy" id="1133319"/>
    <lineage>
        <taxon>Bacteria</taxon>
        <taxon>Pseudomonadati</taxon>
        <taxon>Bacteroidota</taxon>
        <taxon>Bacteroidia</taxon>
        <taxon>Bacteroidales</taxon>
        <taxon>Bacteroidaceae</taxon>
        <taxon>Bacteroides</taxon>
    </lineage>
</organism>
<sequence length="507" mass="56987">MKNNLFYATIIAVVALALGGCSDDATDTQPVPAPAVLMAKIYTLDPEEEGTHWKSGKNVGVYVLKGNTTECVSPYNNVKYQTTVTPEGYFTPAVKEDVIYYPQDGSKVDIIAYYPWKETVADELYPMDVSSQKIAANFSFLYAGNGKGLSSSNQKTTLELRPVLSQIVFDLKPGDGVVEEYLRESEIKISGMNTKADFNLLSGQFEESSEPKDIALVTFAEKDEATNIERNGASAQVLPASSTEGYIVEIKLPNMNRTYYWELTKGTTLLEQSVRYICTARIDLEKIEVVTEVKPIEDWQDGANKEVAAEENRIQQDIESLPVGTLSTITKPFDMLMHTWGFYKRIEDGKTLTAEVEYDETLGRNVIHAKYVSANSWYKYFFAYRTGNVKPTTYALKFKAKGTNSKDIRCYIEGNKDRYITSNALVTGDKYIGYIQFRLTGEYKEYELVFNFARAIVGTASTAFPEGDPKLVETTEDNLKDFYIAFHSQSGGDVEIYMDDISFQEYK</sequence>
<name>A0A840CZU2_9BACE</name>
<dbReference type="CDD" id="cd13121">
    <property type="entry name" value="BF2867_like_C"/>
    <property type="match status" value="1"/>
</dbReference>
<dbReference type="SUPFAM" id="SSF49785">
    <property type="entry name" value="Galactose-binding domain-like"/>
    <property type="match status" value="1"/>
</dbReference>
<keyword evidence="1" id="KW-0732">Signal</keyword>
<dbReference type="RefSeq" id="WP_044162023.1">
    <property type="nucleotide sequence ID" value="NZ_JACIER010000004.1"/>
</dbReference>
<dbReference type="InterPro" id="IPR008979">
    <property type="entry name" value="Galactose-bd-like_sf"/>
</dbReference>
<gene>
    <name evidence="2" type="ORF">GGR06_001430</name>
</gene>
<accession>A0A840CZU2</accession>
<dbReference type="Proteomes" id="UP000560658">
    <property type="component" value="Unassembled WGS sequence"/>
</dbReference>
<dbReference type="Gene3D" id="2.60.120.260">
    <property type="entry name" value="Galactose-binding domain-like"/>
    <property type="match status" value="1"/>
</dbReference>
<dbReference type="AlphaFoldDB" id="A0A840CZU2"/>
<feature type="signal peptide" evidence="1">
    <location>
        <begin position="1"/>
        <end position="25"/>
    </location>
</feature>
<evidence type="ECO:0000256" key="1">
    <source>
        <dbReference type="SAM" id="SignalP"/>
    </source>
</evidence>
<dbReference type="CDD" id="cd13120">
    <property type="entry name" value="BF2867_like_N"/>
    <property type="match status" value="1"/>
</dbReference>